<dbReference type="NCBIfam" id="NF011660">
    <property type="entry name" value="PRK15080.1"/>
    <property type="match status" value="1"/>
</dbReference>
<dbReference type="NCBIfam" id="TIGR02529">
    <property type="entry name" value="EutJ"/>
    <property type="match status" value="1"/>
</dbReference>
<protein>
    <submittedName>
        <fullName evidence="1">Ethanolamine utilization protein EutJ</fullName>
    </submittedName>
</protein>
<dbReference type="InterPro" id="IPR013366">
    <property type="entry name" value="EutJ"/>
</dbReference>
<dbReference type="InterPro" id="IPR050696">
    <property type="entry name" value="FtsA/MreB"/>
</dbReference>
<proteinExistence type="predicted"/>
<reference evidence="1 2" key="1">
    <citation type="submission" date="2016-10" db="EMBL/GenBank/DDBJ databases">
        <authorList>
            <person name="de Groot N.N."/>
        </authorList>
    </citation>
    <scope>NUCLEOTIDE SEQUENCE [LARGE SCALE GENOMIC DNA]</scope>
    <source>
        <strain evidence="1 2">CGMCC 1.9157</strain>
    </source>
</reference>
<sequence length="286" mass="29931">MRSSDDILHDFADLIREEAILPKSEWAEGPLKVGVDLGTANIVLSVVDAQNRPVAGASYRSTVVRDGIVVDYVGAVQAVRSLKAIIEDRLGQQLVRAATAIPPGIHAGNAKAIGNVVEAADMELVEIVDEPTAASRVLMVSDGAVVDVGGGTTGISILKNGKVLGSFDEATGGTHMTLVLAGAYGMSFDEAEEHKLDVANDRDVFPVVRPVVDKMASIVSRFLDGKDVDDIYVVGGACTFSGFEKAFAQQTGKMVIKPAEPLLVTPLGIAMYEQNASQTGPAGGVQ</sequence>
<dbReference type="OrthoDB" id="306538at2"/>
<organism evidence="1 2">
    <name type="scientific">Cohaesibacter marisflavi</name>
    <dbReference type="NCBI Taxonomy" id="655353"/>
    <lineage>
        <taxon>Bacteria</taxon>
        <taxon>Pseudomonadati</taxon>
        <taxon>Pseudomonadota</taxon>
        <taxon>Alphaproteobacteria</taxon>
        <taxon>Hyphomicrobiales</taxon>
        <taxon>Cohaesibacteraceae</taxon>
    </lineage>
</organism>
<accession>A0A1I5FKP4</accession>
<dbReference type="Proteomes" id="UP000199236">
    <property type="component" value="Unassembled WGS sequence"/>
</dbReference>
<dbReference type="InterPro" id="IPR005883">
    <property type="entry name" value="PilM"/>
</dbReference>
<dbReference type="PANTHER" id="PTHR32432:SF3">
    <property type="entry name" value="ETHANOLAMINE UTILIZATION PROTEIN EUTJ"/>
    <property type="match status" value="1"/>
</dbReference>
<name>A0A1I5FKP4_9HYPH</name>
<dbReference type="InterPro" id="IPR043129">
    <property type="entry name" value="ATPase_NBD"/>
</dbReference>
<dbReference type="Pfam" id="PF11104">
    <property type="entry name" value="PilM_2"/>
    <property type="match status" value="1"/>
</dbReference>
<dbReference type="Gene3D" id="3.30.420.40">
    <property type="match status" value="2"/>
</dbReference>
<dbReference type="PANTHER" id="PTHR32432">
    <property type="entry name" value="CELL DIVISION PROTEIN FTSA-RELATED"/>
    <property type="match status" value="1"/>
</dbReference>
<dbReference type="AlphaFoldDB" id="A0A1I5FKP4"/>
<evidence type="ECO:0000313" key="2">
    <source>
        <dbReference type="Proteomes" id="UP000199236"/>
    </source>
</evidence>
<dbReference type="STRING" id="655353.SAMN04488056_10485"/>
<evidence type="ECO:0000313" key="1">
    <source>
        <dbReference type="EMBL" id="SFO24186.1"/>
    </source>
</evidence>
<dbReference type="SUPFAM" id="SSF53067">
    <property type="entry name" value="Actin-like ATPase domain"/>
    <property type="match status" value="2"/>
</dbReference>
<dbReference type="RefSeq" id="WP_090071520.1">
    <property type="nucleotide sequence ID" value="NZ_FOVR01000004.1"/>
</dbReference>
<gene>
    <name evidence="1" type="ORF">SAMN04488056_10485</name>
</gene>
<keyword evidence="2" id="KW-1185">Reference proteome</keyword>
<dbReference type="CDD" id="cd24047">
    <property type="entry name" value="ASKHA_NBD_EutJ"/>
    <property type="match status" value="1"/>
</dbReference>
<dbReference type="EMBL" id="FOVR01000004">
    <property type="protein sequence ID" value="SFO24186.1"/>
    <property type="molecule type" value="Genomic_DNA"/>
</dbReference>